<dbReference type="EMBL" id="CP001124">
    <property type="protein sequence ID" value="ACH40578.1"/>
    <property type="molecule type" value="Genomic_DNA"/>
</dbReference>
<dbReference type="eggNOG" id="COG4314">
    <property type="taxonomic scope" value="Bacteria"/>
</dbReference>
<reference evidence="2 3" key="2">
    <citation type="journal article" date="2010" name="BMC Genomics">
        <title>The genome of Geobacter bemidjiensis, exemplar for the subsurface clade of Geobacter species that predominate in Fe(III)-reducing subsurface environments.</title>
        <authorList>
            <person name="Aklujkar M."/>
            <person name="Young N.D."/>
            <person name="Holmes D."/>
            <person name="Chavan M."/>
            <person name="Risso C."/>
            <person name="Kiss H.E."/>
            <person name="Han C.S."/>
            <person name="Land M.L."/>
            <person name="Lovley D.R."/>
        </authorList>
    </citation>
    <scope>NUCLEOTIDE SEQUENCE [LARGE SCALE GENOMIC DNA]</scope>
    <source>
        <strain evidence="3">ATCC BAA-1014 / DSM 16622 / JCM 12645 / Bem</strain>
    </source>
</reference>
<name>B5ECW1_CITBB</name>
<dbReference type="Pfam" id="PF05573">
    <property type="entry name" value="NosL"/>
    <property type="match status" value="1"/>
</dbReference>
<dbReference type="RefSeq" id="WP_012532015.1">
    <property type="nucleotide sequence ID" value="NC_011146.1"/>
</dbReference>
<sequence length="162" mass="18534">MIRRILNHFSVYITPFLLASLGMAANIKPDKVGPKDRCPVCGMFVARYLDFAAQVKFEDGQVFHFDGAKDMFTFYLDIPRYAPGRQMSDVTYIFVTNYYELNLIDGKKALYVAGSDVYGPMGHELIPFAHRPEAEDFLKDHEGKHLFRFQDVTPAALSKLER</sequence>
<dbReference type="KEGG" id="gbm:Gbem_3586"/>
<dbReference type="SUPFAM" id="SSF160387">
    <property type="entry name" value="NosL/MerB-like"/>
    <property type="match status" value="1"/>
</dbReference>
<organism evidence="2 3">
    <name type="scientific">Citrifermentans bemidjiense (strain ATCC BAA-1014 / DSM 16622 / JCM 12645 / Bem)</name>
    <name type="common">Geobacter bemidjiensis</name>
    <dbReference type="NCBI Taxonomy" id="404380"/>
    <lineage>
        <taxon>Bacteria</taxon>
        <taxon>Pseudomonadati</taxon>
        <taxon>Thermodesulfobacteriota</taxon>
        <taxon>Desulfuromonadia</taxon>
        <taxon>Geobacterales</taxon>
        <taxon>Geobacteraceae</taxon>
        <taxon>Citrifermentans</taxon>
    </lineage>
</organism>
<protein>
    <submittedName>
        <fullName evidence="2">NosL family protein</fullName>
    </submittedName>
</protein>
<feature type="signal peptide" evidence="1">
    <location>
        <begin position="1"/>
        <end position="24"/>
    </location>
</feature>
<feature type="chain" id="PRO_5002832424" evidence="1">
    <location>
        <begin position="25"/>
        <end position="162"/>
    </location>
</feature>
<gene>
    <name evidence="2" type="ordered locus">Gbem_3586</name>
</gene>
<keyword evidence="1" id="KW-0732">Signal</keyword>
<dbReference type="HOGENOM" id="CLU_096026_1_0_7"/>
<dbReference type="Proteomes" id="UP000008825">
    <property type="component" value="Chromosome"/>
</dbReference>
<dbReference type="STRING" id="404380.Gbem_3586"/>
<dbReference type="OrthoDB" id="982633at2"/>
<dbReference type="PANTHER" id="PTHR41247:SF1">
    <property type="entry name" value="HTH-TYPE TRANSCRIPTIONAL REPRESSOR YCNK"/>
    <property type="match status" value="1"/>
</dbReference>
<reference evidence="2 3" key="1">
    <citation type="submission" date="2008-07" db="EMBL/GenBank/DDBJ databases">
        <title>Complete sequence of Geobacter bemidjiensis BEM.</title>
        <authorList>
            <consortium name="US DOE Joint Genome Institute"/>
            <person name="Lucas S."/>
            <person name="Copeland A."/>
            <person name="Lapidus A."/>
            <person name="Glavina del Rio T."/>
            <person name="Dalin E."/>
            <person name="Tice H."/>
            <person name="Bruce D."/>
            <person name="Goodwin L."/>
            <person name="Pitluck S."/>
            <person name="Kiss H."/>
            <person name="Brettin T."/>
            <person name="Detter J.C."/>
            <person name="Han C."/>
            <person name="Kuske C.R."/>
            <person name="Schmutz J."/>
            <person name="Larimer F."/>
            <person name="Land M."/>
            <person name="Hauser L."/>
            <person name="Kyrpides N."/>
            <person name="Lykidis A."/>
            <person name="Lovley D."/>
            <person name="Richardson P."/>
        </authorList>
    </citation>
    <scope>NUCLEOTIDE SEQUENCE [LARGE SCALE GENOMIC DNA]</scope>
    <source>
        <strain evidence="3">ATCC BAA-1014 / DSM 16622 / JCM 12645 / Bem</strain>
    </source>
</reference>
<evidence type="ECO:0000313" key="2">
    <source>
        <dbReference type="EMBL" id="ACH40578.1"/>
    </source>
</evidence>
<evidence type="ECO:0000256" key="1">
    <source>
        <dbReference type="SAM" id="SignalP"/>
    </source>
</evidence>
<accession>B5ECW1</accession>
<dbReference type="Gene3D" id="3.30.70.2050">
    <property type="match status" value="1"/>
</dbReference>
<dbReference type="PANTHER" id="PTHR41247">
    <property type="entry name" value="HTH-TYPE TRANSCRIPTIONAL REPRESSOR YCNK"/>
    <property type="match status" value="1"/>
</dbReference>
<dbReference type="InterPro" id="IPR008719">
    <property type="entry name" value="N2O_reductase_NosL"/>
</dbReference>
<dbReference type="AlphaFoldDB" id="B5ECW1"/>
<keyword evidence="3" id="KW-1185">Reference proteome</keyword>
<evidence type="ECO:0000313" key="3">
    <source>
        <dbReference type="Proteomes" id="UP000008825"/>
    </source>
</evidence>
<proteinExistence type="predicted"/>